<organism evidence="1">
    <name type="scientific">marine metagenome</name>
    <dbReference type="NCBI Taxonomy" id="408172"/>
    <lineage>
        <taxon>unclassified sequences</taxon>
        <taxon>metagenomes</taxon>
        <taxon>ecological metagenomes</taxon>
    </lineage>
</organism>
<proteinExistence type="predicted"/>
<accession>A0A382FT84</accession>
<name>A0A382FT84_9ZZZZ</name>
<reference evidence="1" key="1">
    <citation type="submission" date="2018-05" db="EMBL/GenBank/DDBJ databases">
        <authorList>
            <person name="Lanie J.A."/>
            <person name="Ng W.-L."/>
            <person name="Kazmierczak K.M."/>
            <person name="Andrzejewski T.M."/>
            <person name="Davidsen T.M."/>
            <person name="Wayne K.J."/>
            <person name="Tettelin H."/>
            <person name="Glass J.I."/>
            <person name="Rusch D."/>
            <person name="Podicherti R."/>
            <person name="Tsui H.-C.T."/>
            <person name="Winkler M.E."/>
        </authorList>
    </citation>
    <scope>NUCLEOTIDE SEQUENCE</scope>
</reference>
<sequence length="45" mass="5363">VIGLPLSSYFLFKQEPNFLVITEEEEKAEEYQLEGRFCLNYFDVN</sequence>
<dbReference type="AlphaFoldDB" id="A0A382FT84"/>
<feature type="non-terminal residue" evidence="1">
    <location>
        <position position="1"/>
    </location>
</feature>
<dbReference type="EMBL" id="UINC01051722">
    <property type="protein sequence ID" value="SVB66210.1"/>
    <property type="molecule type" value="Genomic_DNA"/>
</dbReference>
<evidence type="ECO:0000313" key="1">
    <source>
        <dbReference type="EMBL" id="SVB66210.1"/>
    </source>
</evidence>
<gene>
    <name evidence="1" type="ORF">METZ01_LOCUS219064</name>
</gene>
<protein>
    <submittedName>
        <fullName evidence="1">Uncharacterized protein</fullName>
    </submittedName>
</protein>